<feature type="transmembrane region" description="Helical" evidence="2">
    <location>
        <begin position="24"/>
        <end position="42"/>
    </location>
</feature>
<dbReference type="AlphaFoldDB" id="A0A8D8T1G1"/>
<name>A0A8D8T1G1_9HEMI</name>
<evidence type="ECO:0000256" key="1">
    <source>
        <dbReference type="SAM" id="MobiDB-lite"/>
    </source>
</evidence>
<feature type="compositionally biased region" description="Polar residues" evidence="1">
    <location>
        <begin position="106"/>
        <end position="121"/>
    </location>
</feature>
<evidence type="ECO:0000256" key="2">
    <source>
        <dbReference type="SAM" id="Phobius"/>
    </source>
</evidence>
<keyword evidence="2" id="KW-0472">Membrane</keyword>
<proteinExistence type="predicted"/>
<reference evidence="3" key="1">
    <citation type="submission" date="2021-05" db="EMBL/GenBank/DDBJ databases">
        <authorList>
            <person name="Alioto T."/>
            <person name="Alioto T."/>
            <person name="Gomez Garrido J."/>
        </authorList>
    </citation>
    <scope>NUCLEOTIDE SEQUENCE</scope>
</reference>
<feature type="region of interest" description="Disordered" evidence="1">
    <location>
        <begin position="106"/>
        <end position="128"/>
    </location>
</feature>
<organism evidence="3">
    <name type="scientific">Cacopsylla melanoneura</name>
    <dbReference type="NCBI Taxonomy" id="428564"/>
    <lineage>
        <taxon>Eukaryota</taxon>
        <taxon>Metazoa</taxon>
        <taxon>Ecdysozoa</taxon>
        <taxon>Arthropoda</taxon>
        <taxon>Hexapoda</taxon>
        <taxon>Insecta</taxon>
        <taxon>Pterygota</taxon>
        <taxon>Neoptera</taxon>
        <taxon>Paraneoptera</taxon>
        <taxon>Hemiptera</taxon>
        <taxon>Sternorrhyncha</taxon>
        <taxon>Psylloidea</taxon>
        <taxon>Psyllidae</taxon>
        <taxon>Psyllinae</taxon>
        <taxon>Cacopsylla</taxon>
    </lineage>
</organism>
<dbReference type="EMBL" id="HBUF01239020">
    <property type="protein sequence ID" value="CAG6676197.1"/>
    <property type="molecule type" value="Transcribed_RNA"/>
</dbReference>
<keyword evidence="2" id="KW-0812">Transmembrane</keyword>
<sequence>MWLETKGINIKTSSRVMFKGDFSSVHFTCNLNLSIGLVFHALNSFNYSLFHIESFTANVSQQLLLLCFPYALVLSKLTLYFIFQCFVYSHQLCLAYHLTEKSHTTQWPKQSISGPNSSRNVKNFVPRS</sequence>
<protein>
    <submittedName>
        <fullName evidence="3">Uncharacterized protein</fullName>
    </submittedName>
</protein>
<feature type="transmembrane region" description="Helical" evidence="2">
    <location>
        <begin position="63"/>
        <end position="83"/>
    </location>
</feature>
<accession>A0A8D8T1G1</accession>
<keyword evidence="2" id="KW-1133">Transmembrane helix</keyword>
<evidence type="ECO:0000313" key="3">
    <source>
        <dbReference type="EMBL" id="CAG6676197.1"/>
    </source>
</evidence>